<comment type="similarity">
    <text evidence="1">Belongs to the YciI family.</text>
</comment>
<dbReference type="InterPro" id="IPR005545">
    <property type="entry name" value="YCII"/>
</dbReference>
<dbReference type="SUPFAM" id="SSF54909">
    <property type="entry name" value="Dimeric alpha+beta barrel"/>
    <property type="match status" value="1"/>
</dbReference>
<evidence type="ECO:0000259" key="2">
    <source>
        <dbReference type="Pfam" id="PF03795"/>
    </source>
</evidence>
<reference evidence="3 4" key="1">
    <citation type="submission" date="2023-07" db="EMBL/GenBank/DDBJ databases">
        <title>Sorghum-associated microbial communities from plants grown in Nebraska, USA.</title>
        <authorList>
            <person name="Schachtman D."/>
        </authorList>
    </citation>
    <scope>NUCLEOTIDE SEQUENCE [LARGE SCALE GENOMIC DNA]</scope>
    <source>
        <strain evidence="3 4">BE240</strain>
    </source>
</reference>
<evidence type="ECO:0000313" key="3">
    <source>
        <dbReference type="EMBL" id="MDR7096225.1"/>
    </source>
</evidence>
<feature type="domain" description="YCII-related" evidence="2">
    <location>
        <begin position="17"/>
        <end position="110"/>
    </location>
</feature>
<name>A0ABU1VFW6_9BURK</name>
<sequence>MLLIVEPAGQRATRTEAEGREAYASMQRFGESLKSRGKLLAAESLASQSTAVRVHTGGGKAQVLDGPFAEAKEMIGGFFLLDCASMEEAVAIAHECPAAEWATVEVRAIGPCHDR</sequence>
<keyword evidence="4" id="KW-1185">Reference proteome</keyword>
<dbReference type="Proteomes" id="UP001265550">
    <property type="component" value="Unassembled WGS sequence"/>
</dbReference>
<evidence type="ECO:0000256" key="1">
    <source>
        <dbReference type="ARBA" id="ARBA00007689"/>
    </source>
</evidence>
<dbReference type="PANTHER" id="PTHR35174:SF3">
    <property type="entry name" value="BLL7171 PROTEIN"/>
    <property type="match status" value="1"/>
</dbReference>
<gene>
    <name evidence="3" type="ORF">J2X09_003982</name>
</gene>
<evidence type="ECO:0000313" key="4">
    <source>
        <dbReference type="Proteomes" id="UP001265550"/>
    </source>
</evidence>
<dbReference type="Gene3D" id="3.30.70.1060">
    <property type="entry name" value="Dimeric alpha+beta barrel"/>
    <property type="match status" value="1"/>
</dbReference>
<dbReference type="PANTHER" id="PTHR35174">
    <property type="entry name" value="BLL7171 PROTEIN-RELATED"/>
    <property type="match status" value="1"/>
</dbReference>
<dbReference type="InterPro" id="IPR011008">
    <property type="entry name" value="Dimeric_a/b-barrel"/>
</dbReference>
<proteinExistence type="inferred from homology"/>
<accession>A0ABU1VFW6</accession>
<dbReference type="Pfam" id="PF03795">
    <property type="entry name" value="YCII"/>
    <property type="match status" value="1"/>
</dbReference>
<protein>
    <recommendedName>
        <fullName evidence="2">YCII-related domain-containing protein</fullName>
    </recommendedName>
</protein>
<organism evidence="3 4">
    <name type="scientific">Hydrogenophaga laconesensis</name>
    <dbReference type="NCBI Taxonomy" id="1805971"/>
    <lineage>
        <taxon>Bacteria</taxon>
        <taxon>Pseudomonadati</taxon>
        <taxon>Pseudomonadota</taxon>
        <taxon>Betaproteobacteria</taxon>
        <taxon>Burkholderiales</taxon>
        <taxon>Comamonadaceae</taxon>
        <taxon>Hydrogenophaga</taxon>
    </lineage>
</organism>
<dbReference type="EMBL" id="JAVDWE010000013">
    <property type="protein sequence ID" value="MDR7096225.1"/>
    <property type="molecule type" value="Genomic_DNA"/>
</dbReference>
<comment type="caution">
    <text evidence="3">The sequence shown here is derived from an EMBL/GenBank/DDBJ whole genome shotgun (WGS) entry which is preliminary data.</text>
</comment>